<proteinExistence type="predicted"/>
<dbReference type="AlphaFoldDB" id="A0A2G8SRB5"/>
<dbReference type="InterPro" id="IPR043502">
    <property type="entry name" value="DNA/RNA_pol_sf"/>
</dbReference>
<dbReference type="Proteomes" id="UP000230002">
    <property type="component" value="Unassembled WGS sequence"/>
</dbReference>
<comment type="caution">
    <text evidence="2">The sequence shown here is derived from an EMBL/GenBank/DDBJ whole genome shotgun (WGS) entry which is preliminary data.</text>
</comment>
<dbReference type="EMBL" id="AYKW01000002">
    <property type="protein sequence ID" value="PIL36309.1"/>
    <property type="molecule type" value="Genomic_DNA"/>
</dbReference>
<dbReference type="InterPro" id="IPR053134">
    <property type="entry name" value="RNA-dir_DNA_polymerase"/>
</dbReference>
<evidence type="ECO:0000259" key="1">
    <source>
        <dbReference type="PROSITE" id="PS50878"/>
    </source>
</evidence>
<dbReference type="PANTHER" id="PTHR24559">
    <property type="entry name" value="TRANSPOSON TY3-I GAG-POL POLYPROTEIN"/>
    <property type="match status" value="1"/>
</dbReference>
<dbReference type="STRING" id="1077348.A0A2G8SRB5"/>
<dbReference type="InterPro" id="IPR043128">
    <property type="entry name" value="Rev_trsase/Diguanyl_cyclase"/>
</dbReference>
<keyword evidence="3" id="KW-1185">Reference proteome</keyword>
<evidence type="ECO:0000313" key="2">
    <source>
        <dbReference type="EMBL" id="PIL36309.1"/>
    </source>
</evidence>
<reference evidence="2 3" key="1">
    <citation type="journal article" date="2015" name="Sci. Rep.">
        <title>Chromosome-level genome map provides insights into diverse defense mechanisms in the medicinal fungus Ganoderma sinense.</title>
        <authorList>
            <person name="Zhu Y."/>
            <person name="Xu J."/>
            <person name="Sun C."/>
            <person name="Zhou S."/>
            <person name="Xu H."/>
            <person name="Nelson D.R."/>
            <person name="Qian J."/>
            <person name="Song J."/>
            <person name="Luo H."/>
            <person name="Xiang L."/>
            <person name="Li Y."/>
            <person name="Xu Z."/>
            <person name="Ji A."/>
            <person name="Wang L."/>
            <person name="Lu S."/>
            <person name="Hayward A."/>
            <person name="Sun W."/>
            <person name="Li X."/>
            <person name="Schwartz D.C."/>
            <person name="Wang Y."/>
            <person name="Chen S."/>
        </authorList>
    </citation>
    <scope>NUCLEOTIDE SEQUENCE [LARGE SCALE GENOMIC DNA]</scope>
    <source>
        <strain evidence="2 3">ZZ0214-1</strain>
    </source>
</reference>
<dbReference type="OrthoDB" id="3250101at2759"/>
<gene>
    <name evidence="2" type="ORF">GSI_01972</name>
</gene>
<dbReference type="PANTHER" id="PTHR24559:SF440">
    <property type="entry name" value="RIBONUCLEASE H"/>
    <property type="match status" value="1"/>
</dbReference>
<sequence length="394" mass="45712">MARNGPRRVRKAKTVGRIHAAVMVEEEEDKPPPPGFLPEWDGTEESLLNALATGRTLHNAPKLFVSATYTYSQQLTEQEYQKKEIRPVEEIVPKQYHEYLRVFSKEASERLPDHGPYDHAIELVPDARMFHCKVYLLSPSEQVELDKFINKNLVKGYIQEVKSPMSSPFFFVKKKDGSLRPVQDYRRLNDITIKNRYPLPLVSDLMDRLKKAKYFTKLDIHWGYNNVRIKTGDEWKAAFVTNRGLFEPNVMFFGLANSPSTFSALMNDIFKDLIILGKVTIYLDDILIFTNDIEEHCTLVREVLKHLAERDLFCKPEKCEFEQPKVEYLGVLVSENRVEMDLVKVKSIAAWPVPQNASDVRKFRGFANFYRRFIKDFSAVCKPLDRLTGNAPWK</sequence>
<dbReference type="CDD" id="cd01647">
    <property type="entry name" value="RT_LTR"/>
    <property type="match status" value="1"/>
</dbReference>
<name>A0A2G8SRB5_9APHY</name>
<dbReference type="InterPro" id="IPR000477">
    <property type="entry name" value="RT_dom"/>
</dbReference>
<dbReference type="Gene3D" id="3.30.70.270">
    <property type="match status" value="2"/>
</dbReference>
<dbReference type="PROSITE" id="PS50878">
    <property type="entry name" value="RT_POL"/>
    <property type="match status" value="1"/>
</dbReference>
<evidence type="ECO:0000313" key="3">
    <source>
        <dbReference type="Proteomes" id="UP000230002"/>
    </source>
</evidence>
<dbReference type="Pfam" id="PF00078">
    <property type="entry name" value="RVT_1"/>
    <property type="match status" value="1"/>
</dbReference>
<protein>
    <recommendedName>
        <fullName evidence="1">Reverse transcriptase domain-containing protein</fullName>
    </recommendedName>
</protein>
<feature type="domain" description="Reverse transcriptase" evidence="1">
    <location>
        <begin position="153"/>
        <end position="333"/>
    </location>
</feature>
<accession>A0A2G8SRB5</accession>
<dbReference type="SUPFAM" id="SSF56672">
    <property type="entry name" value="DNA/RNA polymerases"/>
    <property type="match status" value="1"/>
</dbReference>
<dbReference type="Gene3D" id="3.10.10.10">
    <property type="entry name" value="HIV Type 1 Reverse Transcriptase, subunit A, domain 1"/>
    <property type="match status" value="1"/>
</dbReference>
<organism evidence="2 3">
    <name type="scientific">Ganoderma sinense ZZ0214-1</name>
    <dbReference type="NCBI Taxonomy" id="1077348"/>
    <lineage>
        <taxon>Eukaryota</taxon>
        <taxon>Fungi</taxon>
        <taxon>Dikarya</taxon>
        <taxon>Basidiomycota</taxon>
        <taxon>Agaricomycotina</taxon>
        <taxon>Agaricomycetes</taxon>
        <taxon>Polyporales</taxon>
        <taxon>Polyporaceae</taxon>
        <taxon>Ganoderma</taxon>
    </lineage>
</organism>